<evidence type="ECO:0000313" key="5">
    <source>
        <dbReference type="Proteomes" id="UP001165393"/>
    </source>
</evidence>
<proteinExistence type="predicted"/>
<evidence type="ECO:0000259" key="3">
    <source>
        <dbReference type="Pfam" id="PF00326"/>
    </source>
</evidence>
<dbReference type="SUPFAM" id="SSF53474">
    <property type="entry name" value="alpha/beta-Hydrolases"/>
    <property type="match status" value="1"/>
</dbReference>
<comment type="caution">
    <text evidence="4">The sequence shown here is derived from an EMBL/GenBank/DDBJ whole genome shotgun (WGS) entry which is preliminary data.</text>
</comment>
<dbReference type="Gene3D" id="3.40.50.1820">
    <property type="entry name" value="alpha/beta hydrolase"/>
    <property type="match status" value="1"/>
</dbReference>
<dbReference type="PANTHER" id="PTHR42776">
    <property type="entry name" value="SERINE PEPTIDASE S9 FAMILY MEMBER"/>
    <property type="match status" value="1"/>
</dbReference>
<evidence type="ECO:0000256" key="2">
    <source>
        <dbReference type="SAM" id="SignalP"/>
    </source>
</evidence>
<evidence type="ECO:0000313" key="4">
    <source>
        <dbReference type="EMBL" id="MCM2680045.1"/>
    </source>
</evidence>
<dbReference type="EMBL" id="JAMQGP010000004">
    <property type="protein sequence ID" value="MCM2680045.1"/>
    <property type="molecule type" value="Genomic_DNA"/>
</dbReference>
<sequence length="649" mass="73149">MKPYILFWFAMLAVFSVDSAHMKASDFFAEPDMVMAQMSPNGKLIAAIRNYNGAHKLVMIDSHSGAQHDLLDVAELTDNEASLQGFSWLDDQHVAVQFVVLKKGVQNLLNTKVARYMLVVKVPAKASQEIIVYRVKTAGQLVAPQAHQTDQFLYGKSGHVSKVYKIQPSQLNVLGKKTSKLTKRDGGQFKRANEVASVKGFATRWFSNTEGYPSAVLHFTERDVIALSTIDDEGTATELTQWKLNEFDEDTPRILPVANADSPTRFYCLDFSEHSKRSVYRVDFESGEQELLHQIDSFEILDLLVNPDDQKLFGILVLENGMPRVEYLNATKNGKRSALGQIDSVISKGANELTLKYQSSHEQPGRFYVVNKTGNNTRQIGSWFPHLDKKLKAKVIESELLVEGLNIPYLLTLPTKNKTSALVVLPHGGPIGVFDRATFDPITQFLSAQGYAVLRVNFRGSSGYSDELQDAGTLQWGKLMLTDIEQVTRKVIEREDILSSQVCVMGMSYGGYAAMMLALEYPTLFNCAVSIAGVSDINLHINQTGRTQQQNDWLKTHVGDSHKDFYDLKQRSPVYLADKLQVPLLIVHGDEDSTVDVEHAWRMRLMLEKHNRPFEWHIEEGADHQLEEIDQQIAVFEKTRLFLDKNMMK</sequence>
<dbReference type="Pfam" id="PF00326">
    <property type="entry name" value="Peptidase_S9"/>
    <property type="match status" value="1"/>
</dbReference>
<dbReference type="SUPFAM" id="SSF82171">
    <property type="entry name" value="DPP6 N-terminal domain-like"/>
    <property type="match status" value="1"/>
</dbReference>
<dbReference type="RefSeq" id="WP_251261471.1">
    <property type="nucleotide sequence ID" value="NZ_JAMQGP010000004.1"/>
</dbReference>
<dbReference type="AlphaFoldDB" id="A0AA41W6U7"/>
<reference evidence="4 5" key="1">
    <citation type="journal article" date="2013" name="Antonie Van Leeuwenhoek">
        <title>Echinimonas agarilytica gen. nov., sp. nov., a new gammaproteobacterium isolated from the sea urchin Strongylocentrotus intermedius.</title>
        <authorList>
            <person name="Nedashkovskaya O.I."/>
            <person name="Stenkova A.M."/>
            <person name="Zhukova N.V."/>
            <person name="Van Trappen S."/>
            <person name="Lee J.S."/>
            <person name="Kim S.B."/>
        </authorList>
    </citation>
    <scope>NUCLEOTIDE SEQUENCE [LARGE SCALE GENOMIC DNA]</scope>
    <source>
        <strain evidence="4 5">KMM 6351</strain>
    </source>
</reference>
<feature type="chain" id="PRO_5041440412" evidence="2">
    <location>
        <begin position="21"/>
        <end position="649"/>
    </location>
</feature>
<organism evidence="4 5">
    <name type="scientific">Echinimonas agarilytica</name>
    <dbReference type="NCBI Taxonomy" id="1215918"/>
    <lineage>
        <taxon>Bacteria</taxon>
        <taxon>Pseudomonadati</taxon>
        <taxon>Pseudomonadota</taxon>
        <taxon>Gammaproteobacteria</taxon>
        <taxon>Alteromonadales</taxon>
        <taxon>Echinimonadaceae</taxon>
        <taxon>Echinimonas</taxon>
    </lineage>
</organism>
<name>A0AA41W6U7_9GAMM</name>
<keyword evidence="5" id="KW-1185">Reference proteome</keyword>
<dbReference type="InterPro" id="IPR001375">
    <property type="entry name" value="Peptidase_S9_cat"/>
</dbReference>
<keyword evidence="1" id="KW-0378">Hydrolase</keyword>
<feature type="signal peptide" evidence="2">
    <location>
        <begin position="1"/>
        <end position="20"/>
    </location>
</feature>
<gene>
    <name evidence="4" type="ORF">NAF29_10250</name>
</gene>
<dbReference type="GO" id="GO:0004252">
    <property type="term" value="F:serine-type endopeptidase activity"/>
    <property type="evidence" value="ECO:0007669"/>
    <property type="project" value="TreeGrafter"/>
</dbReference>
<protein>
    <submittedName>
        <fullName evidence="4">Prolyl oligopeptidase family serine peptidase</fullName>
    </submittedName>
</protein>
<keyword evidence="2" id="KW-0732">Signal</keyword>
<dbReference type="InterPro" id="IPR029058">
    <property type="entry name" value="AB_hydrolase_fold"/>
</dbReference>
<dbReference type="GO" id="GO:0006508">
    <property type="term" value="P:proteolysis"/>
    <property type="evidence" value="ECO:0007669"/>
    <property type="project" value="InterPro"/>
</dbReference>
<evidence type="ECO:0000256" key="1">
    <source>
        <dbReference type="ARBA" id="ARBA00022801"/>
    </source>
</evidence>
<accession>A0AA41W6U7</accession>
<feature type="domain" description="Peptidase S9 prolyl oligopeptidase catalytic" evidence="3">
    <location>
        <begin position="439"/>
        <end position="647"/>
    </location>
</feature>
<dbReference type="Proteomes" id="UP001165393">
    <property type="component" value="Unassembled WGS sequence"/>
</dbReference>
<dbReference type="PANTHER" id="PTHR42776:SF27">
    <property type="entry name" value="DIPEPTIDYL PEPTIDASE FAMILY MEMBER 6"/>
    <property type="match status" value="1"/>
</dbReference>